<sequence>MKISVNWLKEFIPSLSSDSSGLVDHLTFLGLEVEEVFEQKLPDEKVVVGKVAEVRPHPNADRLRICMVDTGEGELRQIVCGAPNVEAGMTVPVATIGAELTTDSGESFTIKPAKIRGEHSSGMICAADELGLSDDHAGVMVLDDGCEIGKPLANYLEADTVFDIAVTPNRPDALSHLGVARELADCHEIVYPQAPVIEFTRGGGLVEVQDEEACSYYTATVIRGVKVGQSPRWLARRLEQIGLRPKNNIVDITNYILHSFGQPLHAFDLHRLAGSRIIVRSDATDSFMALNNVEYQLQPGMAAICDSREPVAIGGVMGGLYSAVTDKTTDILLEAAYFNPASIRKTAKQLQLSSDSSYRFERGVDPCNVKRAAEYAVAMILEIAGGKVDSAEAWGSMPAAQKIVSLRPKRANAVLGSSITASRMVRLLEKICIKAVSQGAVSDDADQIAFSVPSFRVDIEQEIDLIEEVARLYGYNNLEPASAMVSSYPVSRKTPEYFPDYLRNIMIGLNFREALTNPLIRKAEADCFSDMPVSALNPISEELEVLRPNLAPSLLKVAAHNMRHGNRDLRLFEVAHGFETQPESERRSGDPLSAFLEKELLSMVITGRREPRSWNRQDEKADFYDLRGVVEMLLEKLNLLEKSAFNIYNERTIGIEITSTENGKHSVLKVGTVQEVGREVLDAFGLDQDVYLAELDVAALERCFDSCVVYESPSKFPVVERDLSFVLPRHIPARRLIDIAKASDPLVRSVRVFDVFDRVEPEGDAPMRSVAISLELADRSGTMNEEAISAVISKVSDSAKSELGAVIRQV</sequence>
<dbReference type="InterPro" id="IPR041616">
    <property type="entry name" value="PheRS_beta_core"/>
</dbReference>
<feature type="domain" description="FDX-ACB" evidence="18">
    <location>
        <begin position="714"/>
        <end position="808"/>
    </location>
</feature>
<keyword evidence="6 15" id="KW-0436">Ligase</keyword>
<evidence type="ECO:0000256" key="4">
    <source>
        <dbReference type="ARBA" id="ARBA00022490"/>
    </source>
</evidence>
<evidence type="ECO:0000256" key="5">
    <source>
        <dbReference type="ARBA" id="ARBA00022555"/>
    </source>
</evidence>
<evidence type="ECO:0000256" key="10">
    <source>
        <dbReference type="ARBA" id="ARBA00022842"/>
    </source>
</evidence>
<feature type="binding site" evidence="15">
    <location>
        <position position="467"/>
    </location>
    <ligand>
        <name>Mg(2+)</name>
        <dbReference type="ChEBI" id="CHEBI:18420"/>
        <note>shared with alpha subunit</note>
    </ligand>
</feature>
<feature type="domain" description="TRNA-binding" evidence="17">
    <location>
        <begin position="40"/>
        <end position="153"/>
    </location>
</feature>
<dbReference type="SMART" id="SM00896">
    <property type="entry name" value="FDX-ACB"/>
    <property type="match status" value="1"/>
</dbReference>
<evidence type="ECO:0000256" key="1">
    <source>
        <dbReference type="ARBA" id="ARBA00004496"/>
    </source>
</evidence>
<dbReference type="InterPro" id="IPR005147">
    <property type="entry name" value="tRNA_synthase_B5-dom"/>
</dbReference>
<dbReference type="EMBL" id="CP017305">
    <property type="protein sequence ID" value="AOS83992.1"/>
    <property type="molecule type" value="Genomic_DNA"/>
</dbReference>
<dbReference type="STRING" id="274537.BIU88_07460"/>
<evidence type="ECO:0000256" key="11">
    <source>
        <dbReference type="ARBA" id="ARBA00022884"/>
    </source>
</evidence>
<dbReference type="GO" id="GO:0000287">
    <property type="term" value="F:magnesium ion binding"/>
    <property type="evidence" value="ECO:0007669"/>
    <property type="project" value="UniProtKB-UniRule"/>
</dbReference>
<proteinExistence type="inferred from homology"/>
<dbReference type="InterPro" id="IPR036690">
    <property type="entry name" value="Fdx_antiC-bd_sf"/>
</dbReference>
<dbReference type="InterPro" id="IPR045060">
    <property type="entry name" value="Phe-tRNA-ligase_IIc_bsu"/>
</dbReference>
<evidence type="ECO:0000259" key="17">
    <source>
        <dbReference type="PROSITE" id="PS50886"/>
    </source>
</evidence>
<dbReference type="Pfam" id="PF01588">
    <property type="entry name" value="tRNA_bind"/>
    <property type="match status" value="1"/>
</dbReference>
<evidence type="ECO:0000256" key="16">
    <source>
        <dbReference type="PROSITE-ProRule" id="PRU00209"/>
    </source>
</evidence>
<dbReference type="Pfam" id="PF03483">
    <property type="entry name" value="B3_4"/>
    <property type="match status" value="1"/>
</dbReference>
<dbReference type="PANTHER" id="PTHR10947:SF0">
    <property type="entry name" value="PHENYLALANINE--TRNA LIGASE BETA SUBUNIT"/>
    <property type="match status" value="1"/>
</dbReference>
<dbReference type="SMART" id="SM00873">
    <property type="entry name" value="B3_4"/>
    <property type="match status" value="1"/>
</dbReference>
<keyword evidence="8 15" id="KW-0547">Nucleotide-binding</keyword>
<evidence type="ECO:0000256" key="6">
    <source>
        <dbReference type="ARBA" id="ARBA00022598"/>
    </source>
</evidence>
<dbReference type="InterPro" id="IPR012340">
    <property type="entry name" value="NA-bd_OB-fold"/>
</dbReference>
<dbReference type="EC" id="6.1.1.20" evidence="15"/>
<dbReference type="Pfam" id="PF03147">
    <property type="entry name" value="FDX-ACB"/>
    <property type="match status" value="1"/>
</dbReference>
<dbReference type="PROSITE" id="PS51447">
    <property type="entry name" value="FDX_ACB"/>
    <property type="match status" value="1"/>
</dbReference>
<keyword evidence="12 15" id="KW-0648">Protein biosynthesis</keyword>
<keyword evidence="5 16" id="KW-0820">tRNA-binding</keyword>
<dbReference type="RefSeq" id="WP_069810075.1">
    <property type="nucleotide sequence ID" value="NZ_CP017305.1"/>
</dbReference>
<dbReference type="SMART" id="SM00874">
    <property type="entry name" value="B5"/>
    <property type="match status" value="1"/>
</dbReference>
<accession>A0A1D8CYL7</accession>
<dbReference type="InterPro" id="IPR004532">
    <property type="entry name" value="Phe-tRNA-ligase_IIc_bsu_bact"/>
</dbReference>
<dbReference type="KEGG" id="clz:BIU88_07460"/>
<keyword evidence="7 15" id="KW-0479">Metal-binding</keyword>
<reference evidence="20" key="1">
    <citation type="submission" date="2016-09" db="EMBL/GenBank/DDBJ databases">
        <title>Genome sequence of Chlorobaculum limnaeum.</title>
        <authorList>
            <person name="Liu Z."/>
            <person name="Tank M."/>
            <person name="Bryant D.A."/>
        </authorList>
    </citation>
    <scope>NUCLEOTIDE SEQUENCE [LARGE SCALE GENOMIC DNA]</scope>
    <source>
        <strain evidence="20">DSM 1677</strain>
    </source>
</reference>
<dbReference type="SUPFAM" id="SSF46955">
    <property type="entry name" value="Putative DNA-binding domain"/>
    <property type="match status" value="1"/>
</dbReference>
<feature type="domain" description="B5" evidence="19">
    <location>
        <begin position="399"/>
        <end position="480"/>
    </location>
</feature>
<dbReference type="InterPro" id="IPR002547">
    <property type="entry name" value="tRNA-bd_dom"/>
</dbReference>
<keyword evidence="21" id="KW-1185">Reference proteome</keyword>
<dbReference type="Pfam" id="PF17759">
    <property type="entry name" value="tRNA_synthFbeta"/>
    <property type="match status" value="1"/>
</dbReference>
<evidence type="ECO:0000256" key="15">
    <source>
        <dbReference type="HAMAP-Rule" id="MF_00283"/>
    </source>
</evidence>
<comment type="catalytic activity">
    <reaction evidence="14 15">
        <text>tRNA(Phe) + L-phenylalanine + ATP = L-phenylalanyl-tRNA(Phe) + AMP + diphosphate + H(+)</text>
        <dbReference type="Rhea" id="RHEA:19413"/>
        <dbReference type="Rhea" id="RHEA-COMP:9668"/>
        <dbReference type="Rhea" id="RHEA-COMP:9699"/>
        <dbReference type="ChEBI" id="CHEBI:15378"/>
        <dbReference type="ChEBI" id="CHEBI:30616"/>
        <dbReference type="ChEBI" id="CHEBI:33019"/>
        <dbReference type="ChEBI" id="CHEBI:58095"/>
        <dbReference type="ChEBI" id="CHEBI:78442"/>
        <dbReference type="ChEBI" id="CHEBI:78531"/>
        <dbReference type="ChEBI" id="CHEBI:456215"/>
        <dbReference type="EC" id="6.1.1.20"/>
    </reaction>
</comment>
<dbReference type="Gene3D" id="2.40.50.140">
    <property type="entry name" value="Nucleic acid-binding proteins"/>
    <property type="match status" value="1"/>
</dbReference>
<dbReference type="GO" id="GO:0000049">
    <property type="term" value="F:tRNA binding"/>
    <property type="evidence" value="ECO:0007669"/>
    <property type="project" value="UniProtKB-UniRule"/>
</dbReference>
<gene>
    <name evidence="15" type="primary">pheT</name>
    <name evidence="20" type="ORF">BIU88_07460</name>
</gene>
<evidence type="ECO:0000313" key="21">
    <source>
        <dbReference type="Proteomes" id="UP000095185"/>
    </source>
</evidence>
<comment type="cofactor">
    <cofactor evidence="15">
        <name>Mg(2+)</name>
        <dbReference type="ChEBI" id="CHEBI:18420"/>
    </cofactor>
    <text evidence="15">Binds 2 magnesium ions per tetramer.</text>
</comment>
<evidence type="ECO:0000256" key="2">
    <source>
        <dbReference type="ARBA" id="ARBA00008653"/>
    </source>
</evidence>
<comment type="subunit">
    <text evidence="3 15">Tetramer of two alpha and two beta subunits.</text>
</comment>
<dbReference type="InterPro" id="IPR009061">
    <property type="entry name" value="DNA-bd_dom_put_sf"/>
</dbReference>
<dbReference type="HAMAP" id="MF_00283">
    <property type="entry name" value="Phe_tRNA_synth_beta1"/>
    <property type="match status" value="1"/>
</dbReference>
<dbReference type="PROSITE" id="PS51483">
    <property type="entry name" value="B5"/>
    <property type="match status" value="1"/>
</dbReference>
<evidence type="ECO:0000256" key="7">
    <source>
        <dbReference type="ARBA" id="ARBA00022723"/>
    </source>
</evidence>
<dbReference type="Gene3D" id="3.30.70.380">
    <property type="entry name" value="Ferrodoxin-fold anticodon-binding domain"/>
    <property type="match status" value="1"/>
</dbReference>
<dbReference type="Pfam" id="PF03484">
    <property type="entry name" value="B5"/>
    <property type="match status" value="1"/>
</dbReference>
<dbReference type="CDD" id="cd02796">
    <property type="entry name" value="tRNA_bind_bactPheRS"/>
    <property type="match status" value="1"/>
</dbReference>
<dbReference type="SUPFAM" id="SSF50249">
    <property type="entry name" value="Nucleic acid-binding proteins"/>
    <property type="match status" value="1"/>
</dbReference>
<dbReference type="SUPFAM" id="SSF56037">
    <property type="entry name" value="PheT/TilS domain"/>
    <property type="match status" value="1"/>
</dbReference>
<evidence type="ECO:0000256" key="8">
    <source>
        <dbReference type="ARBA" id="ARBA00022741"/>
    </source>
</evidence>
<dbReference type="SUPFAM" id="SSF54991">
    <property type="entry name" value="Anticodon-binding domain of PheRS"/>
    <property type="match status" value="1"/>
</dbReference>
<dbReference type="PANTHER" id="PTHR10947">
    <property type="entry name" value="PHENYLALANYL-TRNA SYNTHETASE BETA CHAIN AND LEUCINE-RICH REPEAT-CONTAINING PROTEIN 47"/>
    <property type="match status" value="1"/>
</dbReference>
<keyword evidence="9 15" id="KW-0067">ATP-binding</keyword>
<dbReference type="InterPro" id="IPR033714">
    <property type="entry name" value="tRNA_bind_bactPheRS"/>
</dbReference>
<dbReference type="SUPFAM" id="SSF55681">
    <property type="entry name" value="Class II aaRS and biotin synthetases"/>
    <property type="match status" value="1"/>
</dbReference>
<dbReference type="PROSITE" id="PS50886">
    <property type="entry name" value="TRBD"/>
    <property type="match status" value="1"/>
</dbReference>
<feature type="binding site" evidence="15">
    <location>
        <position position="458"/>
    </location>
    <ligand>
        <name>Mg(2+)</name>
        <dbReference type="ChEBI" id="CHEBI:18420"/>
        <note>shared with alpha subunit</note>
    </ligand>
</feature>
<name>A0A1D8CYL7_CHLLM</name>
<evidence type="ECO:0000259" key="19">
    <source>
        <dbReference type="PROSITE" id="PS51483"/>
    </source>
</evidence>
<comment type="subcellular location">
    <subcellularLocation>
        <location evidence="1 15">Cytoplasm</location>
    </subcellularLocation>
</comment>
<keyword evidence="13 15" id="KW-0030">Aminoacyl-tRNA synthetase</keyword>
<evidence type="ECO:0000256" key="9">
    <source>
        <dbReference type="ARBA" id="ARBA00022840"/>
    </source>
</evidence>
<dbReference type="GO" id="GO:0006432">
    <property type="term" value="P:phenylalanyl-tRNA aminoacylation"/>
    <property type="evidence" value="ECO:0007669"/>
    <property type="project" value="UniProtKB-UniRule"/>
</dbReference>
<dbReference type="CDD" id="cd00769">
    <property type="entry name" value="PheRS_beta_core"/>
    <property type="match status" value="1"/>
</dbReference>
<dbReference type="Gene3D" id="3.30.56.10">
    <property type="match status" value="2"/>
</dbReference>
<comment type="similarity">
    <text evidence="2 15">Belongs to the phenylalanyl-tRNA synthetase beta subunit family. Type 1 subfamily.</text>
</comment>
<dbReference type="InterPro" id="IPR005146">
    <property type="entry name" value="B3/B4_tRNA-bd"/>
</dbReference>
<evidence type="ECO:0000313" key="20">
    <source>
        <dbReference type="EMBL" id="AOS83992.1"/>
    </source>
</evidence>
<organism evidence="20 21">
    <name type="scientific">Chlorobaculum limnaeum</name>
    <dbReference type="NCBI Taxonomy" id="274537"/>
    <lineage>
        <taxon>Bacteria</taxon>
        <taxon>Pseudomonadati</taxon>
        <taxon>Chlorobiota</taxon>
        <taxon>Chlorobiia</taxon>
        <taxon>Chlorobiales</taxon>
        <taxon>Chlorobiaceae</taxon>
        <taxon>Chlorobaculum</taxon>
    </lineage>
</organism>
<feature type="binding site" evidence="15">
    <location>
        <position position="468"/>
    </location>
    <ligand>
        <name>Mg(2+)</name>
        <dbReference type="ChEBI" id="CHEBI:18420"/>
        <note>shared with alpha subunit</note>
    </ligand>
</feature>
<evidence type="ECO:0000256" key="12">
    <source>
        <dbReference type="ARBA" id="ARBA00022917"/>
    </source>
</evidence>
<keyword evidence="10 15" id="KW-0460">Magnesium</keyword>
<dbReference type="OrthoDB" id="9805455at2"/>
<evidence type="ECO:0000256" key="3">
    <source>
        <dbReference type="ARBA" id="ARBA00011209"/>
    </source>
</evidence>
<dbReference type="GO" id="GO:0004826">
    <property type="term" value="F:phenylalanine-tRNA ligase activity"/>
    <property type="evidence" value="ECO:0007669"/>
    <property type="project" value="UniProtKB-UniRule"/>
</dbReference>
<keyword evidence="11 16" id="KW-0694">RNA-binding</keyword>
<dbReference type="AlphaFoldDB" id="A0A1D8CYL7"/>
<dbReference type="InterPro" id="IPR005121">
    <property type="entry name" value="Fdx_antiC-bd"/>
</dbReference>
<dbReference type="FunFam" id="2.40.50.140:FF:000045">
    <property type="entry name" value="Phenylalanine--tRNA ligase beta subunit"/>
    <property type="match status" value="1"/>
</dbReference>
<dbReference type="InterPro" id="IPR045864">
    <property type="entry name" value="aa-tRNA-synth_II/BPL/LPL"/>
</dbReference>
<dbReference type="GO" id="GO:0009328">
    <property type="term" value="C:phenylalanine-tRNA ligase complex"/>
    <property type="evidence" value="ECO:0007669"/>
    <property type="project" value="TreeGrafter"/>
</dbReference>
<keyword evidence="4 15" id="KW-0963">Cytoplasm</keyword>
<protein>
    <recommendedName>
        <fullName evidence="15">Phenylalanine--tRNA ligase beta subunit</fullName>
        <ecNumber evidence="15">6.1.1.20</ecNumber>
    </recommendedName>
    <alternativeName>
        <fullName evidence="15">Phenylalanyl-tRNA synthetase beta subunit</fullName>
        <shortName evidence="15">PheRS</shortName>
    </alternativeName>
</protein>
<evidence type="ECO:0000259" key="18">
    <source>
        <dbReference type="PROSITE" id="PS51447"/>
    </source>
</evidence>
<dbReference type="InterPro" id="IPR020825">
    <property type="entry name" value="Phe-tRNA_synthase-like_B3/B4"/>
</dbReference>
<dbReference type="Gene3D" id="3.50.40.10">
    <property type="entry name" value="Phenylalanyl-trna Synthetase, Chain B, domain 3"/>
    <property type="match status" value="1"/>
</dbReference>
<evidence type="ECO:0000256" key="14">
    <source>
        <dbReference type="ARBA" id="ARBA00049255"/>
    </source>
</evidence>
<dbReference type="NCBIfam" id="TIGR00472">
    <property type="entry name" value="pheT_bact"/>
    <property type="match status" value="1"/>
</dbReference>
<dbReference type="Gene3D" id="3.30.930.10">
    <property type="entry name" value="Bira Bifunctional Protein, Domain 2"/>
    <property type="match status" value="1"/>
</dbReference>
<evidence type="ECO:0000256" key="13">
    <source>
        <dbReference type="ARBA" id="ARBA00023146"/>
    </source>
</evidence>
<dbReference type="NCBIfam" id="NF045760">
    <property type="entry name" value="YtpR"/>
    <property type="match status" value="1"/>
</dbReference>
<feature type="binding site" evidence="15">
    <location>
        <position position="464"/>
    </location>
    <ligand>
        <name>Mg(2+)</name>
        <dbReference type="ChEBI" id="CHEBI:18420"/>
        <note>shared with alpha subunit</note>
    </ligand>
</feature>
<dbReference type="Proteomes" id="UP000095185">
    <property type="component" value="Chromosome"/>
</dbReference>
<dbReference type="GO" id="GO:0005524">
    <property type="term" value="F:ATP binding"/>
    <property type="evidence" value="ECO:0007669"/>
    <property type="project" value="UniProtKB-UniRule"/>
</dbReference>